<proteinExistence type="inferred from homology"/>
<dbReference type="InterPro" id="IPR036249">
    <property type="entry name" value="Thioredoxin-like_sf"/>
</dbReference>
<dbReference type="AlphaFoldDB" id="A0A1B9GYQ1"/>
<organism evidence="8 9">
    <name type="scientific">Kwoniella heveanensis BCC8398</name>
    <dbReference type="NCBI Taxonomy" id="1296120"/>
    <lineage>
        <taxon>Eukaryota</taxon>
        <taxon>Fungi</taxon>
        <taxon>Dikarya</taxon>
        <taxon>Basidiomycota</taxon>
        <taxon>Agaricomycotina</taxon>
        <taxon>Tremellomycetes</taxon>
        <taxon>Tremellales</taxon>
        <taxon>Cryptococcaceae</taxon>
        <taxon>Kwoniella</taxon>
    </lineage>
</organism>
<dbReference type="Proteomes" id="UP000092666">
    <property type="component" value="Unassembled WGS sequence"/>
</dbReference>
<dbReference type="InterPro" id="IPR013535">
    <property type="entry name" value="PUL_dom"/>
</dbReference>
<feature type="domain" description="PPPDE" evidence="7">
    <location>
        <begin position="2"/>
        <end position="142"/>
    </location>
</feature>
<accession>A0A1B9GYQ1</accession>
<dbReference type="InterPro" id="IPR016024">
    <property type="entry name" value="ARM-type_fold"/>
</dbReference>
<reference evidence="9" key="2">
    <citation type="submission" date="2013-12" db="EMBL/GenBank/DDBJ databases">
        <title>Evolution of pathogenesis and genome organization in the Tremellales.</title>
        <authorList>
            <person name="Cuomo C."/>
            <person name="Litvintseva A."/>
            <person name="Heitman J."/>
            <person name="Chen Y."/>
            <person name="Sun S."/>
            <person name="Springer D."/>
            <person name="Dromer F."/>
            <person name="Young S."/>
            <person name="Zeng Q."/>
            <person name="Chapman S."/>
            <person name="Gujja S."/>
            <person name="Saif S."/>
            <person name="Birren B."/>
        </authorList>
    </citation>
    <scope>NUCLEOTIDE SEQUENCE [LARGE SCALE GENOMIC DNA]</scope>
    <source>
        <strain evidence="9">BCC8398</strain>
    </source>
</reference>
<evidence type="ECO:0000259" key="6">
    <source>
        <dbReference type="PROSITE" id="PS51396"/>
    </source>
</evidence>
<dbReference type="Gene3D" id="3.40.30.10">
    <property type="entry name" value="Glutaredoxin"/>
    <property type="match status" value="1"/>
</dbReference>
<protein>
    <recommendedName>
        <fullName evidence="10">Thioredoxin</fullName>
    </recommendedName>
</protein>
<evidence type="ECO:0000256" key="1">
    <source>
        <dbReference type="ARBA" id="ARBA00008140"/>
    </source>
</evidence>
<keyword evidence="9" id="KW-1185">Reference proteome</keyword>
<feature type="compositionally biased region" description="Low complexity" evidence="4">
    <location>
        <begin position="200"/>
        <end position="221"/>
    </location>
</feature>
<gene>
    <name evidence="8" type="ORF">I316_02004</name>
</gene>
<dbReference type="InterPro" id="IPR008580">
    <property type="entry name" value="PPPDE_dom"/>
</dbReference>
<comment type="similarity">
    <text evidence="1">Belongs to the DeSI family.</text>
</comment>
<name>A0A1B9GYQ1_9TREE</name>
<evidence type="ECO:0000256" key="2">
    <source>
        <dbReference type="ARBA" id="ARBA00022670"/>
    </source>
</evidence>
<dbReference type="SUPFAM" id="SSF48371">
    <property type="entry name" value="ARM repeat"/>
    <property type="match status" value="1"/>
</dbReference>
<feature type="region of interest" description="Disordered" evidence="4">
    <location>
        <begin position="149"/>
        <end position="187"/>
    </location>
</feature>
<dbReference type="PROSITE" id="PS51352">
    <property type="entry name" value="THIOREDOXIN_2"/>
    <property type="match status" value="1"/>
</dbReference>
<evidence type="ECO:0000256" key="4">
    <source>
        <dbReference type="SAM" id="MobiDB-lite"/>
    </source>
</evidence>
<evidence type="ECO:0000313" key="9">
    <source>
        <dbReference type="Proteomes" id="UP000092666"/>
    </source>
</evidence>
<dbReference type="SMART" id="SM01179">
    <property type="entry name" value="DUF862"/>
    <property type="match status" value="1"/>
</dbReference>
<dbReference type="InterPro" id="IPR013766">
    <property type="entry name" value="Thioredoxin_domain"/>
</dbReference>
<keyword evidence="3" id="KW-0378">Hydrolase</keyword>
<dbReference type="PROSITE" id="PS51858">
    <property type="entry name" value="PPPDE"/>
    <property type="match status" value="1"/>
</dbReference>
<dbReference type="Pfam" id="PF00085">
    <property type="entry name" value="Thioredoxin"/>
    <property type="match status" value="1"/>
</dbReference>
<feature type="domain" description="Thioredoxin" evidence="5">
    <location>
        <begin position="209"/>
        <end position="343"/>
    </location>
</feature>
<dbReference type="GO" id="GO:0008233">
    <property type="term" value="F:peptidase activity"/>
    <property type="evidence" value="ECO:0007669"/>
    <property type="project" value="UniProtKB-KW"/>
</dbReference>
<dbReference type="GO" id="GO:0070646">
    <property type="term" value="P:protein modification by small protein removal"/>
    <property type="evidence" value="ECO:0007669"/>
    <property type="project" value="TreeGrafter"/>
</dbReference>
<feature type="compositionally biased region" description="Low complexity" evidence="4">
    <location>
        <begin position="166"/>
        <end position="177"/>
    </location>
</feature>
<dbReference type="OrthoDB" id="21221at2759"/>
<dbReference type="InterPro" id="IPR011989">
    <property type="entry name" value="ARM-like"/>
</dbReference>
<evidence type="ECO:0000259" key="5">
    <source>
        <dbReference type="PROSITE" id="PS51352"/>
    </source>
</evidence>
<dbReference type="Gene3D" id="3.90.1720.30">
    <property type="entry name" value="PPPDE domains"/>
    <property type="match status" value="1"/>
</dbReference>
<reference evidence="8 9" key="1">
    <citation type="submission" date="2013-07" db="EMBL/GenBank/DDBJ databases">
        <title>The Genome Sequence of Cryptococcus heveanensis BCC8398.</title>
        <authorList>
            <consortium name="The Broad Institute Genome Sequencing Platform"/>
            <person name="Cuomo C."/>
            <person name="Litvintseva A."/>
            <person name="Chen Y."/>
            <person name="Heitman J."/>
            <person name="Sun S."/>
            <person name="Springer D."/>
            <person name="Dromer F."/>
            <person name="Young S.K."/>
            <person name="Zeng Q."/>
            <person name="Gargeya S."/>
            <person name="Fitzgerald M."/>
            <person name="Abouelleil A."/>
            <person name="Alvarado L."/>
            <person name="Berlin A.M."/>
            <person name="Chapman S.B."/>
            <person name="Dewar J."/>
            <person name="Goldberg J."/>
            <person name="Griggs A."/>
            <person name="Gujja S."/>
            <person name="Hansen M."/>
            <person name="Howarth C."/>
            <person name="Imamovic A."/>
            <person name="Larimer J."/>
            <person name="McCowan C."/>
            <person name="Murphy C."/>
            <person name="Pearson M."/>
            <person name="Priest M."/>
            <person name="Roberts A."/>
            <person name="Saif S."/>
            <person name="Shea T."/>
            <person name="Sykes S."/>
            <person name="Wortman J."/>
            <person name="Nusbaum C."/>
            <person name="Birren B."/>
        </authorList>
    </citation>
    <scope>NUCLEOTIDE SEQUENCE [LARGE SCALE GENOMIC DNA]</scope>
    <source>
        <strain evidence="8 9">BCC8398</strain>
    </source>
</reference>
<feature type="domain" description="PUL" evidence="6">
    <location>
        <begin position="360"/>
        <end position="655"/>
    </location>
</feature>
<dbReference type="InterPro" id="IPR042266">
    <property type="entry name" value="PPPDE_sf"/>
</dbReference>
<dbReference type="PANTHER" id="PTHR12378:SF7">
    <property type="entry name" value="DESUMOYLATING ISOPEPTIDASE 1"/>
    <property type="match status" value="1"/>
</dbReference>
<evidence type="ECO:0000256" key="3">
    <source>
        <dbReference type="ARBA" id="ARBA00022801"/>
    </source>
</evidence>
<evidence type="ECO:0008006" key="10">
    <source>
        <dbReference type="Google" id="ProtNLM"/>
    </source>
</evidence>
<sequence length="657" mass="70893">MSKVQLYVYDLSHGMAKSMSIMLTGKQIDGIWHTSVVAFGREVFYGQGILESKPGTTHHGPPLHIIDVGETHLDEGTFNEYLQSLGEMYTPSKYHLIEFNCNHFTADVVGFLTGQEIPAWISGLPAEFLSTPFGQAMKPQIDAMFRRTAPSERPIPGPSPSSAGVNPATSSSSNTNLPTPPQSGTASPALASALLSSVAARAQQAQNGSNNSLPTPSSTAAPTPPNPETSPLTLVTSTAHFHSILSQHSAVVVNFTNTPTCPPCRAIKPVYETISSTHASTYGAKGARFVEVELSVGEGRDIAGSYGVQATPTFMFFRDGKKEDEMKGAAKRELENKVEAFLEDCYPSHPHRRLYLPAVEGLPNNPITAAGVPAYPALLGKLEGFLAGKGRQADTKLLREEVVPFLEDKKSFSDPQLRDTTERWIASTHHILESLKAEESFPVIDLWRVGLLKPRLASYLALRLRPSSQPPSPPDPISTILSLASNTLTSSGASTPKPFLLTVLRLITNLLSSNELANLILTSGNGSHPEIQEKLISVLVESLLHSEASVRRAAAGVAVNAGAWKQRTKGDVTHDVDWDVEVVSALVEGIEREADEDVAHRLLAALAMIIYLSPRYTDDIKPLLEVLGAKGIIGAKTKGWKKKEVKKLAEEIASKLC</sequence>
<dbReference type="GO" id="GO:0006508">
    <property type="term" value="P:proteolysis"/>
    <property type="evidence" value="ECO:0007669"/>
    <property type="project" value="UniProtKB-KW"/>
</dbReference>
<feature type="region of interest" description="Disordered" evidence="4">
    <location>
        <begin position="200"/>
        <end position="232"/>
    </location>
</feature>
<evidence type="ECO:0000259" key="7">
    <source>
        <dbReference type="PROSITE" id="PS51858"/>
    </source>
</evidence>
<keyword evidence="2" id="KW-0645">Protease</keyword>
<dbReference type="CDD" id="cd02947">
    <property type="entry name" value="TRX_family"/>
    <property type="match status" value="1"/>
</dbReference>
<dbReference type="STRING" id="1296120.A0A1B9GYQ1"/>
<dbReference type="EMBL" id="KI669496">
    <property type="protein sequence ID" value="OCF36132.1"/>
    <property type="molecule type" value="Genomic_DNA"/>
</dbReference>
<dbReference type="PROSITE" id="PS51396">
    <property type="entry name" value="PUL"/>
    <property type="match status" value="1"/>
</dbReference>
<dbReference type="SUPFAM" id="SSF52833">
    <property type="entry name" value="Thioredoxin-like"/>
    <property type="match status" value="1"/>
</dbReference>
<evidence type="ECO:0000313" key="8">
    <source>
        <dbReference type="EMBL" id="OCF36132.1"/>
    </source>
</evidence>
<dbReference type="Pfam" id="PF08324">
    <property type="entry name" value="PUL"/>
    <property type="match status" value="1"/>
</dbReference>
<dbReference type="Pfam" id="PF05903">
    <property type="entry name" value="Peptidase_C97"/>
    <property type="match status" value="1"/>
</dbReference>
<dbReference type="PANTHER" id="PTHR12378">
    <property type="entry name" value="DESUMOYLATING ISOPEPTIDASE"/>
    <property type="match status" value="1"/>
</dbReference>
<dbReference type="Gene3D" id="1.25.10.10">
    <property type="entry name" value="Leucine-rich Repeat Variant"/>
    <property type="match status" value="1"/>
</dbReference>